<comment type="caution">
    <text evidence="2">The sequence shown here is derived from an EMBL/GenBank/DDBJ whole genome shotgun (WGS) entry which is preliminary data.</text>
</comment>
<feature type="chain" id="PRO_5007118652" evidence="1">
    <location>
        <begin position="21"/>
        <end position="153"/>
    </location>
</feature>
<keyword evidence="3" id="KW-1185">Reference proteome</keyword>
<accession>A0A103XBQ2</accession>
<reference evidence="2 3" key="1">
    <citation type="journal article" date="2016" name="Sci. Rep.">
        <title>The genome sequence of the outbreeding globe artichoke constructed de novo incorporating a phase-aware low-pass sequencing strategy of F1 progeny.</title>
        <authorList>
            <person name="Scaglione D."/>
            <person name="Reyes-Chin-Wo S."/>
            <person name="Acquadro A."/>
            <person name="Froenicke L."/>
            <person name="Portis E."/>
            <person name="Beitel C."/>
            <person name="Tirone M."/>
            <person name="Mauro R."/>
            <person name="Lo Monaco A."/>
            <person name="Mauromicale G."/>
            <person name="Faccioli P."/>
            <person name="Cattivelli L."/>
            <person name="Rieseberg L."/>
            <person name="Michelmore R."/>
            <person name="Lanteri S."/>
        </authorList>
    </citation>
    <scope>NUCLEOTIDE SEQUENCE [LARGE SCALE GENOMIC DNA]</scope>
    <source>
        <strain evidence="2">2C</strain>
    </source>
</reference>
<keyword evidence="1" id="KW-0732">Signal</keyword>
<evidence type="ECO:0000313" key="3">
    <source>
        <dbReference type="Proteomes" id="UP000243975"/>
    </source>
</evidence>
<dbReference type="EMBL" id="LEKV01005849">
    <property type="protein sequence ID" value="KVH87779.1"/>
    <property type="molecule type" value="Genomic_DNA"/>
</dbReference>
<protein>
    <submittedName>
        <fullName evidence="2">Uncharacterized protein</fullName>
    </submittedName>
</protein>
<name>A0A103XBQ2_CYNCS</name>
<gene>
    <name evidence="2" type="ORF">Ccrd_024935</name>
</gene>
<feature type="signal peptide" evidence="1">
    <location>
        <begin position="1"/>
        <end position="20"/>
    </location>
</feature>
<dbReference type="Gramene" id="KVH87779">
    <property type="protein sequence ID" value="KVH87779"/>
    <property type="gene ID" value="Ccrd_024935"/>
</dbReference>
<feature type="non-terminal residue" evidence="2">
    <location>
        <position position="1"/>
    </location>
</feature>
<dbReference type="AlphaFoldDB" id="A0A103XBQ2"/>
<proteinExistence type="predicted"/>
<dbReference type="STRING" id="59895.A0A103XBQ2"/>
<evidence type="ECO:0000256" key="1">
    <source>
        <dbReference type="SAM" id="SignalP"/>
    </source>
</evidence>
<organism evidence="2 3">
    <name type="scientific">Cynara cardunculus var. scolymus</name>
    <name type="common">Globe artichoke</name>
    <name type="synonym">Cynara scolymus</name>
    <dbReference type="NCBI Taxonomy" id="59895"/>
    <lineage>
        <taxon>Eukaryota</taxon>
        <taxon>Viridiplantae</taxon>
        <taxon>Streptophyta</taxon>
        <taxon>Embryophyta</taxon>
        <taxon>Tracheophyta</taxon>
        <taxon>Spermatophyta</taxon>
        <taxon>Magnoliopsida</taxon>
        <taxon>eudicotyledons</taxon>
        <taxon>Gunneridae</taxon>
        <taxon>Pentapetalae</taxon>
        <taxon>asterids</taxon>
        <taxon>campanulids</taxon>
        <taxon>Asterales</taxon>
        <taxon>Asteraceae</taxon>
        <taxon>Carduoideae</taxon>
        <taxon>Cardueae</taxon>
        <taxon>Carduinae</taxon>
        <taxon>Cynara</taxon>
    </lineage>
</organism>
<evidence type="ECO:0000313" key="2">
    <source>
        <dbReference type="EMBL" id="KVH87779.1"/>
    </source>
</evidence>
<dbReference type="Proteomes" id="UP000243975">
    <property type="component" value="Unassembled WGS sequence"/>
</dbReference>
<sequence length="153" mass="17145">MIPAAICLLRSMLYTQLWETSWPSKGDEDEVGNPTYNLGFLGISSSGSNNTGTNAPSYILPPENPSSGYMSISSASFLEEHPNHIINGCGFDFIVMKSHYRQLTNFSVQLTLEDAYGANSHYPDKLRYLSREEKNKNGGKMYVEDKIKEFSDE</sequence>